<dbReference type="EMBL" id="CP067420">
    <property type="protein sequence ID" value="QQP90331.1"/>
    <property type="molecule type" value="Genomic_DNA"/>
</dbReference>
<organism evidence="1 2">
    <name type="scientific">Skermanella cutis</name>
    <dbReference type="NCBI Taxonomy" id="2775420"/>
    <lineage>
        <taxon>Bacteria</taxon>
        <taxon>Pseudomonadati</taxon>
        <taxon>Pseudomonadota</taxon>
        <taxon>Alphaproteobacteria</taxon>
        <taxon>Rhodospirillales</taxon>
        <taxon>Azospirillaceae</taxon>
        <taxon>Skermanella</taxon>
    </lineage>
</organism>
<name>A0ABX7BB93_9PROT</name>
<keyword evidence="2" id="KW-1185">Reference proteome</keyword>
<evidence type="ECO:0000313" key="2">
    <source>
        <dbReference type="Proteomes" id="UP000595197"/>
    </source>
</evidence>
<dbReference type="InterPro" id="IPR021333">
    <property type="entry name" value="DUF2946"/>
</dbReference>
<dbReference type="RefSeq" id="WP_201077346.1">
    <property type="nucleotide sequence ID" value="NZ_CP067420.1"/>
</dbReference>
<evidence type="ECO:0008006" key="3">
    <source>
        <dbReference type="Google" id="ProtNLM"/>
    </source>
</evidence>
<dbReference type="Proteomes" id="UP000595197">
    <property type="component" value="Chromosome"/>
</dbReference>
<evidence type="ECO:0000313" key="1">
    <source>
        <dbReference type="EMBL" id="QQP90331.1"/>
    </source>
</evidence>
<protein>
    <recommendedName>
        <fullName evidence="3">DUF2946 domain-containing protein</fullName>
    </recommendedName>
</protein>
<dbReference type="Pfam" id="PF11162">
    <property type="entry name" value="DUF2946"/>
    <property type="match status" value="1"/>
</dbReference>
<gene>
    <name evidence="1" type="ORF">IGS68_03475</name>
</gene>
<reference evidence="1" key="1">
    <citation type="submission" date="2021-02" db="EMBL/GenBank/DDBJ databases">
        <title>Skermanella TT6 skin isolate.</title>
        <authorList>
            <person name="Lee K."/>
            <person name="Ganzorig M."/>
        </authorList>
    </citation>
    <scope>NUCLEOTIDE SEQUENCE</scope>
    <source>
        <strain evidence="1">TT6</strain>
    </source>
</reference>
<accession>A0ABX7BB93</accession>
<proteinExistence type="predicted"/>
<sequence>MAGSRRQAQGRASGFWVALGAAYLLAVQMLLSGMAIGAAAASPERIYGDSLCTGGAASDPDGGQDGRPHLPDCCLAGCAMFGGGTAPPPGDVAVAAPVPARGAASAVPAAGPVLLPLDQTPRRTRAPPAVG</sequence>